<dbReference type="eggNOG" id="COG1680">
    <property type="taxonomic scope" value="Bacteria"/>
</dbReference>
<dbReference type="Pfam" id="PF00144">
    <property type="entry name" value="Beta-lactamase"/>
    <property type="match status" value="1"/>
</dbReference>
<evidence type="ECO:0000313" key="2">
    <source>
        <dbReference type="EMBL" id="ABM58470.1"/>
    </source>
</evidence>
<dbReference type="SUPFAM" id="SSF56601">
    <property type="entry name" value="beta-lactamase/transpeptidase-like"/>
    <property type="match status" value="1"/>
</dbReference>
<proteinExistence type="predicted"/>
<dbReference type="PANTHER" id="PTHR43283">
    <property type="entry name" value="BETA-LACTAMASE-RELATED"/>
    <property type="match status" value="1"/>
</dbReference>
<dbReference type="STRING" id="391735.Veis_2728"/>
<dbReference type="Gene3D" id="3.40.710.10">
    <property type="entry name" value="DD-peptidase/beta-lactamase superfamily"/>
    <property type="match status" value="1"/>
</dbReference>
<dbReference type="AlphaFoldDB" id="A1WLG3"/>
<dbReference type="InterPro" id="IPR012338">
    <property type="entry name" value="Beta-lactam/transpept-like"/>
</dbReference>
<reference evidence="3" key="1">
    <citation type="submission" date="2006-12" db="EMBL/GenBank/DDBJ databases">
        <title>Complete sequence of chromosome 1 of Verminephrobacter eiseniae EF01-2.</title>
        <authorList>
            <person name="Copeland A."/>
            <person name="Lucas S."/>
            <person name="Lapidus A."/>
            <person name="Barry K."/>
            <person name="Detter J.C."/>
            <person name="Glavina del Rio T."/>
            <person name="Dalin E."/>
            <person name="Tice H."/>
            <person name="Pitluck S."/>
            <person name="Chertkov O."/>
            <person name="Brettin T."/>
            <person name="Bruce D."/>
            <person name="Han C."/>
            <person name="Tapia R."/>
            <person name="Gilna P."/>
            <person name="Schmutz J."/>
            <person name="Larimer F."/>
            <person name="Land M."/>
            <person name="Hauser L."/>
            <person name="Kyrpides N."/>
            <person name="Kim E."/>
            <person name="Stahl D."/>
            <person name="Richardson P."/>
        </authorList>
    </citation>
    <scope>NUCLEOTIDE SEQUENCE [LARGE SCALE GENOMIC DNA]</scope>
    <source>
        <strain evidence="3">EF01-2</strain>
    </source>
</reference>
<dbReference type="InterPro" id="IPR050789">
    <property type="entry name" value="Diverse_Enzym_Activities"/>
</dbReference>
<dbReference type="MEROPS" id="S12.950"/>
<name>A1WLG3_VEREI</name>
<dbReference type="InterPro" id="IPR001466">
    <property type="entry name" value="Beta-lactam-related"/>
</dbReference>
<dbReference type="Proteomes" id="UP000000374">
    <property type="component" value="Chromosome"/>
</dbReference>
<dbReference type="KEGG" id="vei:Veis_2728"/>
<dbReference type="HOGENOM" id="CLU_020027_11_1_4"/>
<protein>
    <submittedName>
        <fullName evidence="2">Beta-lactamase</fullName>
    </submittedName>
</protein>
<dbReference type="RefSeq" id="WP_011810468.1">
    <property type="nucleotide sequence ID" value="NC_008786.1"/>
</dbReference>
<dbReference type="PANTHER" id="PTHR43283:SF3">
    <property type="entry name" value="BETA-LACTAMASE FAMILY PROTEIN (AFU_ORTHOLOGUE AFUA_5G07500)"/>
    <property type="match status" value="1"/>
</dbReference>
<evidence type="ECO:0000313" key="3">
    <source>
        <dbReference type="Proteomes" id="UP000000374"/>
    </source>
</evidence>
<feature type="domain" description="Beta-lactamase-related" evidence="1">
    <location>
        <begin position="6"/>
        <end position="370"/>
    </location>
</feature>
<accession>A1WLG3</accession>
<dbReference type="EMBL" id="CP000542">
    <property type="protein sequence ID" value="ABM58470.1"/>
    <property type="molecule type" value="Genomic_DNA"/>
</dbReference>
<organism evidence="2 3">
    <name type="scientific">Verminephrobacter eiseniae (strain EF01-2)</name>
    <dbReference type="NCBI Taxonomy" id="391735"/>
    <lineage>
        <taxon>Bacteria</taxon>
        <taxon>Pseudomonadati</taxon>
        <taxon>Pseudomonadota</taxon>
        <taxon>Betaproteobacteria</taxon>
        <taxon>Burkholderiales</taxon>
        <taxon>Comamonadaceae</taxon>
        <taxon>Verminephrobacter</taxon>
    </lineage>
</organism>
<keyword evidence="3" id="KW-1185">Reference proteome</keyword>
<sequence length="387" mass="41658">MQAAADKLLKDTVANGDVPGVVAVATDAKGTIYEGGFGKRVLGQPAEMAPDTVVWIASMTKAITGAAAMQQVERGKLDLDAPAKAVIPYLGEVGVLEGFDAAGKPQTRKPRRDITLRHLLTHTAGLSYDIWSGDIVRYQQALGVPGITGCENQALTTPLLFDPGERWNYGINIDWVGKMIEAVSGKKLGQYLKENLLGPLGMDSTDFFIAPAMRERLAKIHHRIADGSLVPDMALEISQQPEFEMGGGGLYGTAGDYLKFVRMMLNQGRSDRGQALLEPGTVAAMSRNAMGATRVVPLKSVIPPLSNDAEFFPGIDKQWGLSFMINNAQAPTGRSAGSLAWAGLANTYYWIDQQKGVGGVYATQILPFADVKSLPLYYAFEKTVYDA</sequence>
<evidence type="ECO:0000259" key="1">
    <source>
        <dbReference type="Pfam" id="PF00144"/>
    </source>
</evidence>
<gene>
    <name evidence="2" type="ordered locus">Veis_2728</name>
</gene>
<dbReference type="OrthoDB" id="9801061at2"/>
<dbReference type="GeneID" id="76461234"/>